<protein>
    <submittedName>
        <fullName evidence="5">PTS system cellobiose-specific transporter subunit IIA</fullName>
        <ecNumber evidence="5">2.7.1.-</ecNumber>
    </submittedName>
</protein>
<dbReference type="Proteomes" id="UP000254510">
    <property type="component" value="Unassembled WGS sequence"/>
</dbReference>
<keyword evidence="4" id="KW-0598">Phosphotransferase system</keyword>
<reference evidence="5 6" key="1">
    <citation type="submission" date="2018-06" db="EMBL/GenBank/DDBJ databases">
        <authorList>
            <consortium name="Pathogen Informatics"/>
            <person name="Doyle S."/>
        </authorList>
    </citation>
    <scope>NUCLEOTIDE SEQUENCE [LARGE SCALE GENOMIC DNA]</scope>
    <source>
        <strain evidence="5 6">NCTC13767</strain>
    </source>
</reference>
<dbReference type="AlphaFoldDB" id="A0A380K3D2"/>
<dbReference type="EMBL" id="UHFM01000006">
    <property type="protein sequence ID" value="SUN59215.1"/>
    <property type="molecule type" value="Genomic_DNA"/>
</dbReference>
<dbReference type="EC" id="2.7.1.-" evidence="5"/>
<keyword evidence="1" id="KW-0813">Transport</keyword>
<dbReference type="Gene3D" id="1.20.58.80">
    <property type="entry name" value="Phosphotransferase system, lactose/cellobiose-type IIA subunit"/>
    <property type="match status" value="1"/>
</dbReference>
<evidence type="ECO:0000256" key="4">
    <source>
        <dbReference type="ARBA" id="ARBA00022683"/>
    </source>
</evidence>
<evidence type="ECO:0000256" key="1">
    <source>
        <dbReference type="ARBA" id="ARBA00022448"/>
    </source>
</evidence>
<evidence type="ECO:0000313" key="6">
    <source>
        <dbReference type="Proteomes" id="UP000254510"/>
    </source>
</evidence>
<name>A0A380K3D2_9STRE</name>
<dbReference type="GO" id="GO:0009401">
    <property type="term" value="P:phosphoenolpyruvate-dependent sugar phosphotransferase system"/>
    <property type="evidence" value="ECO:0007669"/>
    <property type="project" value="UniProtKB-KW"/>
</dbReference>
<evidence type="ECO:0000256" key="2">
    <source>
        <dbReference type="ARBA" id="ARBA00022597"/>
    </source>
</evidence>
<dbReference type="InterPro" id="IPR036542">
    <property type="entry name" value="PTS_IIA_lac/cel_sf"/>
</dbReference>
<keyword evidence="2" id="KW-0762">Sugar transport</keyword>
<sequence length="42" mass="4709">MTEEELQLAAFEIILHSGNARTSVHEAFAAMKEGKYDEAKKN</sequence>
<accession>A0A380K3D2</accession>
<dbReference type="InterPro" id="IPR003188">
    <property type="entry name" value="PTS_IIA_lac/cel"/>
</dbReference>
<evidence type="ECO:0000313" key="5">
    <source>
        <dbReference type="EMBL" id="SUN59215.1"/>
    </source>
</evidence>
<organism evidence="5 6">
    <name type="scientific">Streptococcus gallolyticus</name>
    <dbReference type="NCBI Taxonomy" id="315405"/>
    <lineage>
        <taxon>Bacteria</taxon>
        <taxon>Bacillati</taxon>
        <taxon>Bacillota</taxon>
        <taxon>Bacilli</taxon>
        <taxon>Lactobacillales</taxon>
        <taxon>Streptococcaceae</taxon>
        <taxon>Streptococcus</taxon>
    </lineage>
</organism>
<keyword evidence="3 5" id="KW-0808">Transferase</keyword>
<dbReference type="GO" id="GO:0016740">
    <property type="term" value="F:transferase activity"/>
    <property type="evidence" value="ECO:0007669"/>
    <property type="project" value="UniProtKB-KW"/>
</dbReference>
<evidence type="ECO:0000256" key="3">
    <source>
        <dbReference type="ARBA" id="ARBA00022679"/>
    </source>
</evidence>
<gene>
    <name evidence="5" type="primary">gmuA</name>
    <name evidence="5" type="ORF">NCTC13767_01217</name>
</gene>
<dbReference type="Pfam" id="PF02255">
    <property type="entry name" value="PTS_IIA"/>
    <property type="match status" value="1"/>
</dbReference>
<dbReference type="SUPFAM" id="SSF46973">
    <property type="entry name" value="Enzyme IIa from lactose specific PTS, IIa-lac"/>
    <property type="match status" value="1"/>
</dbReference>
<proteinExistence type="predicted"/>